<keyword evidence="13" id="KW-1185">Reference proteome</keyword>
<dbReference type="SMART" id="SM00062">
    <property type="entry name" value="PBPb"/>
    <property type="match status" value="1"/>
</dbReference>
<keyword evidence="5" id="KW-0574">Periplasm</keyword>
<dbReference type="PANTHER" id="PTHR35936">
    <property type="entry name" value="MEMBRANE-BOUND LYTIC MUREIN TRANSGLYCOSYLASE F"/>
    <property type="match status" value="1"/>
</dbReference>
<dbReference type="EMBL" id="ABLOKC030000002">
    <property type="protein sequence ID" value="EML1469813.1"/>
    <property type="molecule type" value="Genomic_DNA"/>
</dbReference>
<dbReference type="FunFam" id="3.40.190.10:FF:000020">
    <property type="entry name" value="Histidine ABC transporter substrate-binding periplasmic protein"/>
    <property type="match status" value="1"/>
</dbReference>
<dbReference type="RefSeq" id="WP_048254161.1">
    <property type="nucleotide sequence ID" value="NZ_CACVCI010000001.1"/>
</dbReference>
<keyword evidence="7" id="KW-1015">Disulfide bond</keyword>
<keyword evidence="6" id="KW-0029">Amino-acid transport</keyword>
<evidence type="ECO:0000256" key="7">
    <source>
        <dbReference type="ARBA" id="ARBA00023157"/>
    </source>
</evidence>
<sequence>MKKLALSLSLALAFSGVAIAFAAAPAYAAAPQKIRIGTDPTYAPFESKNAKGELVGFDIDLAKELCTRIKAQCTFVENPLDALIPSLLAKKIDVIMSSLSITEKRQQQIAFTDKLYAADSRLVVKKGSPITPDLSTLKGKRVGVLQGTTQETYGNQHWAPKGIEIVSYQGQDNIYSDLTAGRIDAAFQDEVAASEGFLKQPVGKDYQFGGPSIKDEKLFGVGTGMGLRKDDTALREALNKAFAGMRADGTYDKLAKKYFDFNVYGE</sequence>
<comment type="caution">
    <text evidence="11">The sequence shown here is derived from an EMBL/GenBank/DDBJ whole genome shotgun (WGS) entry which is preliminary data.</text>
</comment>
<evidence type="ECO:0000313" key="11">
    <source>
        <dbReference type="EMBL" id="KMK11338.1"/>
    </source>
</evidence>
<dbReference type="GO" id="GO:0030288">
    <property type="term" value="C:outer membrane-bounded periplasmic space"/>
    <property type="evidence" value="ECO:0007669"/>
    <property type="project" value="InterPro"/>
</dbReference>
<evidence type="ECO:0000256" key="8">
    <source>
        <dbReference type="SAM" id="SignalP"/>
    </source>
</evidence>
<comment type="similarity">
    <text evidence="2">Belongs to the bacterial solute-binding protein 3 family.</text>
</comment>
<proteinExistence type="inferred from homology"/>
<dbReference type="PATRIC" id="fig|61647.14.peg.1346"/>
<feature type="signal peptide" evidence="8">
    <location>
        <begin position="1"/>
        <end position="28"/>
    </location>
</feature>
<reference evidence="11 13" key="1">
    <citation type="submission" date="2015-05" db="EMBL/GenBank/DDBJ databases">
        <title>Genome sequences of Pluralibacter gergoviae.</title>
        <authorList>
            <person name="Greninger A.L."/>
            <person name="Miller S."/>
        </authorList>
    </citation>
    <scope>NUCLEOTIDE SEQUENCE [LARGE SCALE GENOMIC DNA]</scope>
    <source>
        <strain evidence="11 13">JS81F13</strain>
    </source>
</reference>
<dbReference type="InterPro" id="IPR001638">
    <property type="entry name" value="Solute-binding_3/MltF_N"/>
</dbReference>
<dbReference type="eggNOG" id="COG0834">
    <property type="taxonomic scope" value="Bacteria"/>
</dbReference>
<feature type="chain" id="PRO_5015041275" evidence="8">
    <location>
        <begin position="29"/>
        <end position="266"/>
    </location>
</feature>
<comment type="subcellular location">
    <subcellularLocation>
        <location evidence="1">Periplasm</location>
    </subcellularLocation>
</comment>
<evidence type="ECO:0000256" key="2">
    <source>
        <dbReference type="ARBA" id="ARBA00010333"/>
    </source>
</evidence>
<dbReference type="NCBIfam" id="TIGR01096">
    <property type="entry name" value="3A0103s03R"/>
    <property type="match status" value="1"/>
</dbReference>
<dbReference type="GO" id="GO:0006865">
    <property type="term" value="P:amino acid transport"/>
    <property type="evidence" value="ECO:0007669"/>
    <property type="project" value="UniProtKB-KW"/>
</dbReference>
<keyword evidence="4 8" id="KW-0732">Signal</keyword>
<dbReference type="GeneID" id="61386087"/>
<dbReference type="AlphaFoldDB" id="A0A0J5K5N3"/>
<organism evidence="11 13">
    <name type="scientific">Pluralibacter gergoviae</name>
    <name type="common">Enterobacter gergoviae</name>
    <dbReference type="NCBI Taxonomy" id="61647"/>
    <lineage>
        <taxon>Bacteria</taxon>
        <taxon>Pseudomonadati</taxon>
        <taxon>Pseudomonadota</taxon>
        <taxon>Gammaproteobacteria</taxon>
        <taxon>Enterobacterales</taxon>
        <taxon>Enterobacteriaceae</taxon>
        <taxon>Pluralibacter</taxon>
    </lineage>
</organism>
<dbReference type="Pfam" id="PF00497">
    <property type="entry name" value="SBP_bac_3"/>
    <property type="match status" value="1"/>
</dbReference>
<gene>
    <name evidence="10" type="primary">hisJ</name>
    <name evidence="11" type="ORF">ABW06_21630</name>
    <name evidence="10" type="ORF">QEG54_000485</name>
    <name evidence="12" type="ORF">RBJ30_06770</name>
</gene>
<dbReference type="InterPro" id="IPR005768">
    <property type="entry name" value="Lys_Arg_Orn-bd"/>
</dbReference>
<protein>
    <submittedName>
        <fullName evidence="11">Histidine ABC transporter substrate-binding protein HisJ</fullName>
    </submittedName>
</protein>
<dbReference type="Proteomes" id="UP000036196">
    <property type="component" value="Unassembled WGS sequence"/>
</dbReference>
<dbReference type="PANTHER" id="PTHR35936:SF13">
    <property type="entry name" value="HISTIDINE-BINDING PERIPLASMIC PROTEIN"/>
    <property type="match status" value="1"/>
</dbReference>
<evidence type="ECO:0000256" key="1">
    <source>
        <dbReference type="ARBA" id="ARBA00004418"/>
    </source>
</evidence>
<reference evidence="10" key="3">
    <citation type="submission" date="2024-02" db="EMBL/GenBank/DDBJ databases">
        <authorList>
            <consortium name="Clinical and Environmental Microbiology Branch: Whole genome sequencing antimicrobial resistance pathogens in the healthcare setting"/>
        </authorList>
    </citation>
    <scope>NUCLEOTIDE SEQUENCE</scope>
    <source>
        <strain evidence="10">2021DK-00143</strain>
    </source>
</reference>
<evidence type="ECO:0000313" key="13">
    <source>
        <dbReference type="Proteomes" id="UP000036196"/>
    </source>
</evidence>
<name>A0A0J5K5N3_PLUGE</name>
<evidence type="ECO:0000256" key="6">
    <source>
        <dbReference type="ARBA" id="ARBA00022970"/>
    </source>
</evidence>
<accession>A0A0J5K5N3</accession>
<feature type="domain" description="Solute-binding protein family 3/N-terminal" evidence="9">
    <location>
        <begin position="33"/>
        <end position="262"/>
    </location>
</feature>
<keyword evidence="3" id="KW-0813">Transport</keyword>
<dbReference type="Proteomes" id="UP001236270">
    <property type="component" value="Unassembled WGS sequence"/>
</dbReference>
<dbReference type="CDD" id="cd13703">
    <property type="entry name" value="PBP2_HisJ_LAO"/>
    <property type="match status" value="1"/>
</dbReference>
<evidence type="ECO:0000256" key="3">
    <source>
        <dbReference type="ARBA" id="ARBA00022448"/>
    </source>
</evidence>
<evidence type="ECO:0000256" key="4">
    <source>
        <dbReference type="ARBA" id="ARBA00022729"/>
    </source>
</evidence>
<dbReference type="OrthoDB" id="9768183at2"/>
<evidence type="ECO:0000313" key="12">
    <source>
        <dbReference type="EMBL" id="MDQ2308801.1"/>
    </source>
</evidence>
<evidence type="ECO:0000313" key="10">
    <source>
        <dbReference type="EMBL" id="EML1469813.1"/>
    </source>
</evidence>
<dbReference type="EMBL" id="JAVDNV010000004">
    <property type="protein sequence ID" value="MDQ2308801.1"/>
    <property type="molecule type" value="Genomic_DNA"/>
</dbReference>
<evidence type="ECO:0000256" key="5">
    <source>
        <dbReference type="ARBA" id="ARBA00022764"/>
    </source>
</evidence>
<dbReference type="SUPFAM" id="SSF53850">
    <property type="entry name" value="Periplasmic binding protein-like II"/>
    <property type="match status" value="1"/>
</dbReference>
<reference evidence="12" key="2">
    <citation type="submission" date="2023-08" db="EMBL/GenBank/DDBJ databases">
        <title>WGS of pathogenic bacterial species, Los Angeles County Public Health Laboratories.</title>
        <authorList>
            <person name="Garrigues J.M."/>
            <person name="Green N.M."/>
        </authorList>
    </citation>
    <scope>NUCLEOTIDE SEQUENCE</scope>
    <source>
        <strain evidence="12">LACPHL-BACT-2023-00068</strain>
    </source>
</reference>
<dbReference type="Gene3D" id="3.40.190.10">
    <property type="entry name" value="Periplasmic binding protein-like II"/>
    <property type="match status" value="2"/>
</dbReference>
<dbReference type="NCBIfam" id="NF011965">
    <property type="entry name" value="PRK15437.1"/>
    <property type="match status" value="1"/>
</dbReference>
<evidence type="ECO:0000259" key="9">
    <source>
        <dbReference type="SMART" id="SM00062"/>
    </source>
</evidence>
<dbReference type="STRING" id="61647.LG71_11705"/>
<dbReference type="EMBL" id="LDZF01000030">
    <property type="protein sequence ID" value="KMK11338.1"/>
    <property type="molecule type" value="Genomic_DNA"/>
</dbReference>